<dbReference type="RefSeq" id="XP_005764767.1">
    <property type="nucleotide sequence ID" value="XM_005764710.1"/>
</dbReference>
<evidence type="ECO:0000313" key="2">
    <source>
        <dbReference type="Proteomes" id="UP000013827"/>
    </source>
</evidence>
<dbReference type="Pfam" id="PF05704">
    <property type="entry name" value="Caps_synth"/>
    <property type="match status" value="1"/>
</dbReference>
<reference evidence="2" key="1">
    <citation type="journal article" date="2013" name="Nature">
        <title>Pan genome of the phytoplankton Emiliania underpins its global distribution.</title>
        <authorList>
            <person name="Read B.A."/>
            <person name="Kegel J."/>
            <person name="Klute M.J."/>
            <person name="Kuo A."/>
            <person name="Lefebvre S.C."/>
            <person name="Maumus F."/>
            <person name="Mayer C."/>
            <person name="Miller J."/>
            <person name="Monier A."/>
            <person name="Salamov A."/>
            <person name="Young J."/>
            <person name="Aguilar M."/>
            <person name="Claverie J.M."/>
            <person name="Frickenhaus S."/>
            <person name="Gonzalez K."/>
            <person name="Herman E.K."/>
            <person name="Lin Y.C."/>
            <person name="Napier J."/>
            <person name="Ogata H."/>
            <person name="Sarno A.F."/>
            <person name="Shmutz J."/>
            <person name="Schroeder D."/>
            <person name="de Vargas C."/>
            <person name="Verret F."/>
            <person name="von Dassow P."/>
            <person name="Valentin K."/>
            <person name="Van de Peer Y."/>
            <person name="Wheeler G."/>
            <person name="Dacks J.B."/>
            <person name="Delwiche C.F."/>
            <person name="Dyhrman S.T."/>
            <person name="Glockner G."/>
            <person name="John U."/>
            <person name="Richards T."/>
            <person name="Worden A.Z."/>
            <person name="Zhang X."/>
            <person name="Grigoriev I.V."/>
            <person name="Allen A.E."/>
            <person name="Bidle K."/>
            <person name="Borodovsky M."/>
            <person name="Bowler C."/>
            <person name="Brownlee C."/>
            <person name="Cock J.M."/>
            <person name="Elias M."/>
            <person name="Gladyshev V.N."/>
            <person name="Groth M."/>
            <person name="Guda C."/>
            <person name="Hadaegh A."/>
            <person name="Iglesias-Rodriguez M.D."/>
            <person name="Jenkins J."/>
            <person name="Jones B.M."/>
            <person name="Lawson T."/>
            <person name="Leese F."/>
            <person name="Lindquist E."/>
            <person name="Lobanov A."/>
            <person name="Lomsadze A."/>
            <person name="Malik S.B."/>
            <person name="Marsh M.E."/>
            <person name="Mackinder L."/>
            <person name="Mock T."/>
            <person name="Mueller-Roeber B."/>
            <person name="Pagarete A."/>
            <person name="Parker M."/>
            <person name="Probert I."/>
            <person name="Quesneville H."/>
            <person name="Raines C."/>
            <person name="Rensing S.A."/>
            <person name="Riano-Pachon D.M."/>
            <person name="Richier S."/>
            <person name="Rokitta S."/>
            <person name="Shiraiwa Y."/>
            <person name="Soanes D.M."/>
            <person name="van der Giezen M."/>
            <person name="Wahlund T.M."/>
            <person name="Williams B."/>
            <person name="Wilson W."/>
            <person name="Wolfe G."/>
            <person name="Wurch L.L."/>
        </authorList>
    </citation>
    <scope>NUCLEOTIDE SEQUENCE</scope>
</reference>
<dbReference type="PaxDb" id="2903-EOD12338"/>
<dbReference type="HOGENOM" id="CLU_1506146_0_0_1"/>
<dbReference type="KEGG" id="ehx:EMIHUDRAFT_213543"/>
<dbReference type="InterPro" id="IPR029044">
    <property type="entry name" value="Nucleotide-diphossugar_trans"/>
</dbReference>
<dbReference type="Proteomes" id="UP000013827">
    <property type="component" value="Unassembled WGS sequence"/>
</dbReference>
<evidence type="ECO:0000313" key="1">
    <source>
        <dbReference type="EnsemblProtists" id="EOD12338"/>
    </source>
</evidence>
<proteinExistence type="predicted"/>
<protein>
    <recommendedName>
        <fullName evidence="3">Alpha 1,4-glycosyltransferase domain-containing protein</fullName>
    </recommendedName>
</protein>
<sequence length="179" mass="19631">MQARRPAQSDVEVRLARPHDKHAQYVDRNRLLGQTPNDRSGRAAQSDVVRLNVLANHGGVWADATVACMQPLDLWLDAALKPTGFWMYRGDYIGGKRSPCSWFMAAERGSSIACGWRSLGQDYWAARPCGLPSGHAGGLRDYFWLDGAVLALDCALCKALVLGGGVPRVVKLAVKSYWC</sequence>
<evidence type="ECO:0008006" key="3">
    <source>
        <dbReference type="Google" id="ProtNLM"/>
    </source>
</evidence>
<reference evidence="1" key="2">
    <citation type="submission" date="2024-10" db="UniProtKB">
        <authorList>
            <consortium name="EnsemblProtists"/>
        </authorList>
    </citation>
    <scope>IDENTIFICATION</scope>
</reference>
<dbReference type="InterPro" id="IPR008441">
    <property type="entry name" value="AfumC-like_glycosyl_Trfase"/>
</dbReference>
<dbReference type="GO" id="GO:0016757">
    <property type="term" value="F:glycosyltransferase activity"/>
    <property type="evidence" value="ECO:0007669"/>
    <property type="project" value="InterPro"/>
</dbReference>
<organism evidence="1 2">
    <name type="scientific">Emiliania huxleyi (strain CCMP1516)</name>
    <dbReference type="NCBI Taxonomy" id="280463"/>
    <lineage>
        <taxon>Eukaryota</taxon>
        <taxon>Haptista</taxon>
        <taxon>Haptophyta</taxon>
        <taxon>Prymnesiophyceae</taxon>
        <taxon>Isochrysidales</taxon>
        <taxon>Noelaerhabdaceae</taxon>
        <taxon>Emiliania</taxon>
    </lineage>
</organism>
<dbReference type="Gene3D" id="3.90.550.20">
    <property type="match status" value="1"/>
</dbReference>
<dbReference type="SUPFAM" id="SSF53448">
    <property type="entry name" value="Nucleotide-diphospho-sugar transferases"/>
    <property type="match status" value="1"/>
</dbReference>
<dbReference type="AlphaFoldDB" id="A0A0D3IM53"/>
<keyword evidence="2" id="KW-1185">Reference proteome</keyword>
<dbReference type="EnsemblProtists" id="EOD12338">
    <property type="protein sequence ID" value="EOD12338"/>
    <property type="gene ID" value="EMIHUDRAFT_213543"/>
</dbReference>
<accession>A0A0D3IM53</accession>
<name>A0A0D3IM53_EMIH1</name>
<dbReference type="GeneID" id="17258523"/>